<evidence type="ECO:0000256" key="1">
    <source>
        <dbReference type="SAM" id="Phobius"/>
    </source>
</evidence>
<keyword evidence="3" id="KW-1185">Reference proteome</keyword>
<proteinExistence type="predicted"/>
<gene>
    <name evidence="2" type="ORF">CFK38_02520</name>
</gene>
<evidence type="ECO:0008006" key="4">
    <source>
        <dbReference type="Google" id="ProtNLM"/>
    </source>
</evidence>
<name>A0A291GSM9_9MICO</name>
<keyword evidence="1" id="KW-0472">Membrane</keyword>
<reference evidence="3" key="1">
    <citation type="submission" date="2017-09" db="EMBL/GenBank/DDBJ databases">
        <title>Brachybacterium sp. VM2412.</title>
        <authorList>
            <person name="Tak E.J."/>
            <person name="Bae J.-W."/>
        </authorList>
    </citation>
    <scope>NUCLEOTIDE SEQUENCE [LARGE SCALE GENOMIC DNA]</scope>
    <source>
        <strain evidence="3">VM2412</strain>
    </source>
</reference>
<sequence length="239" mass="26003">MPRRRRGRWLTHGVPTVLAGVVGLSSFITLGVSSLVGGAGLLGPLLAGLGIAAVVGGGSAFLLRNRAPRPVRLGRSTTEIPAATRTMLEKVVKDSRQQRRRLQRMQRRARGSTVSQILHRAETLLLRIDALLDSAAIQSRRASDADVMLLEGMADRYVPDLVDALEDTVGFLDPTTTEGARERAIENLHSIDEQLTVLAGSIDRLENDIVAGVSRSLDVHSEFLRARFPEPSSDPFIDR</sequence>
<dbReference type="KEGG" id="brz:CFK38_02520"/>
<protein>
    <recommendedName>
        <fullName evidence="4">5-bromo-4-chloroindolyl phosphate hydrolase</fullName>
    </recommendedName>
</protein>
<dbReference type="EMBL" id="CP023563">
    <property type="protein sequence ID" value="ATG53072.1"/>
    <property type="molecule type" value="Genomic_DNA"/>
</dbReference>
<keyword evidence="1" id="KW-1133">Transmembrane helix</keyword>
<evidence type="ECO:0000313" key="3">
    <source>
        <dbReference type="Proteomes" id="UP000218165"/>
    </source>
</evidence>
<dbReference type="AlphaFoldDB" id="A0A291GSM9"/>
<keyword evidence="1" id="KW-0812">Transmembrane</keyword>
<evidence type="ECO:0000313" key="2">
    <source>
        <dbReference type="EMBL" id="ATG53072.1"/>
    </source>
</evidence>
<dbReference type="Proteomes" id="UP000218165">
    <property type="component" value="Chromosome"/>
</dbReference>
<organism evidence="2 3">
    <name type="scientific">Brachybacterium vulturis</name>
    <dbReference type="NCBI Taxonomy" id="2017484"/>
    <lineage>
        <taxon>Bacteria</taxon>
        <taxon>Bacillati</taxon>
        <taxon>Actinomycetota</taxon>
        <taxon>Actinomycetes</taxon>
        <taxon>Micrococcales</taxon>
        <taxon>Dermabacteraceae</taxon>
        <taxon>Brachybacterium</taxon>
    </lineage>
</organism>
<feature type="transmembrane region" description="Helical" evidence="1">
    <location>
        <begin position="12"/>
        <end position="35"/>
    </location>
</feature>
<accession>A0A291GSM9</accession>
<dbReference type="OrthoDB" id="4791328at2"/>
<feature type="transmembrane region" description="Helical" evidence="1">
    <location>
        <begin position="41"/>
        <end position="63"/>
    </location>
</feature>